<dbReference type="PROSITE" id="PS51371">
    <property type="entry name" value="CBS"/>
    <property type="match status" value="4"/>
</dbReference>
<evidence type="ECO:0000313" key="4">
    <source>
        <dbReference type="EMBL" id="TCL75289.1"/>
    </source>
</evidence>
<sequence>MPHLEEMVVDGIIAIETIDVRAYHSAKHLIPQQIKVKEIMTASPKTVAPTTPLTSVIHFMLDNRLKGIPVVDAEQHPVGIITSNDLMTKAGLPIRLGLLPKLDEANLNAFMKSIAGKTAKDVMSTPLVTVKQDLLLKNAVQTMVNHHLKRLPVVDDAGKLVGIIARIDIFHTITKQVPTWHSLQEQNIVVNNTQPVKAVAVRDSETVHPDTPISEVFAKISGKEIQRIAVTDEEGKLIGLICDSDLLPLIFGQPGFWDSLRSKLALTEQGRQWNEFVKHAQARTASEVMIKNPITIKEEATIDEAVKLMTEKGLKRLPVIDSQGIFKGMISRDMVLQTALK</sequence>
<dbReference type="SMART" id="SM00116">
    <property type="entry name" value="CBS"/>
    <property type="match status" value="4"/>
</dbReference>
<gene>
    <name evidence="4" type="ORF">EDC14_1003222</name>
</gene>
<dbReference type="PANTHER" id="PTHR48108:SF26">
    <property type="entry name" value="CBS DOMAIN-CONTAINING PROTEIN DDB_G0289609"/>
    <property type="match status" value="1"/>
</dbReference>
<dbReference type="CDD" id="cd04586">
    <property type="entry name" value="CBS_pair_BON_assoc"/>
    <property type="match status" value="1"/>
</dbReference>
<keyword evidence="5" id="KW-1185">Reference proteome</keyword>
<evidence type="ECO:0000256" key="2">
    <source>
        <dbReference type="PROSITE-ProRule" id="PRU00703"/>
    </source>
</evidence>
<dbReference type="AlphaFoldDB" id="A0A4R1S7Q1"/>
<evidence type="ECO:0000259" key="3">
    <source>
        <dbReference type="PROSITE" id="PS51371"/>
    </source>
</evidence>
<dbReference type="OrthoDB" id="9790355at2"/>
<proteinExistence type="predicted"/>
<feature type="domain" description="CBS" evidence="3">
    <location>
        <begin position="289"/>
        <end position="341"/>
    </location>
</feature>
<feature type="domain" description="CBS" evidence="3">
    <location>
        <begin position="40"/>
        <end position="96"/>
    </location>
</feature>
<feature type="domain" description="CBS" evidence="3">
    <location>
        <begin position="123"/>
        <end position="179"/>
    </location>
</feature>
<dbReference type="RefSeq" id="WP_132012951.1">
    <property type="nucleotide sequence ID" value="NZ_SLUN01000003.1"/>
</dbReference>
<organism evidence="4 5">
    <name type="scientific">Hydrogenispora ethanolica</name>
    <dbReference type="NCBI Taxonomy" id="1082276"/>
    <lineage>
        <taxon>Bacteria</taxon>
        <taxon>Bacillati</taxon>
        <taxon>Bacillota</taxon>
        <taxon>Hydrogenispora</taxon>
    </lineage>
</organism>
<dbReference type="Proteomes" id="UP000295008">
    <property type="component" value="Unassembled WGS sequence"/>
</dbReference>
<dbReference type="InterPro" id="IPR000644">
    <property type="entry name" value="CBS_dom"/>
</dbReference>
<dbReference type="EMBL" id="SLUN01000003">
    <property type="protein sequence ID" value="TCL75289.1"/>
    <property type="molecule type" value="Genomic_DNA"/>
</dbReference>
<evidence type="ECO:0000256" key="1">
    <source>
        <dbReference type="ARBA" id="ARBA00022737"/>
    </source>
</evidence>
<feature type="domain" description="CBS" evidence="3">
    <location>
        <begin position="200"/>
        <end position="259"/>
    </location>
</feature>
<evidence type="ECO:0000313" key="5">
    <source>
        <dbReference type="Proteomes" id="UP000295008"/>
    </source>
</evidence>
<dbReference type="PANTHER" id="PTHR48108">
    <property type="entry name" value="CBS DOMAIN-CONTAINING PROTEIN CBSX2, CHLOROPLASTIC"/>
    <property type="match status" value="1"/>
</dbReference>
<dbReference type="InterPro" id="IPR046342">
    <property type="entry name" value="CBS_dom_sf"/>
</dbReference>
<reference evidence="4 5" key="1">
    <citation type="submission" date="2019-03" db="EMBL/GenBank/DDBJ databases">
        <title>Genomic Encyclopedia of Type Strains, Phase IV (KMG-IV): sequencing the most valuable type-strain genomes for metagenomic binning, comparative biology and taxonomic classification.</title>
        <authorList>
            <person name="Goeker M."/>
        </authorList>
    </citation>
    <scope>NUCLEOTIDE SEQUENCE [LARGE SCALE GENOMIC DNA]</scope>
    <source>
        <strain evidence="4 5">LX-B</strain>
    </source>
</reference>
<dbReference type="InterPro" id="IPR051462">
    <property type="entry name" value="CBS_domain-containing"/>
</dbReference>
<protein>
    <recommendedName>
        <fullName evidence="3">CBS domain-containing protein</fullName>
    </recommendedName>
</protein>
<dbReference type="SUPFAM" id="SSF54631">
    <property type="entry name" value="CBS-domain pair"/>
    <property type="match status" value="2"/>
</dbReference>
<accession>A0A4R1S7Q1</accession>
<dbReference type="Gene3D" id="3.10.580.10">
    <property type="entry name" value="CBS-domain"/>
    <property type="match status" value="3"/>
</dbReference>
<keyword evidence="1" id="KW-0677">Repeat</keyword>
<dbReference type="Pfam" id="PF00571">
    <property type="entry name" value="CBS"/>
    <property type="match status" value="4"/>
</dbReference>
<comment type="caution">
    <text evidence="4">The sequence shown here is derived from an EMBL/GenBank/DDBJ whole genome shotgun (WGS) entry which is preliminary data.</text>
</comment>
<name>A0A4R1S7Q1_HYDET</name>
<keyword evidence="2" id="KW-0129">CBS domain</keyword>